<dbReference type="OrthoDB" id="267336at2"/>
<proteinExistence type="predicted"/>
<evidence type="ECO:0000256" key="2">
    <source>
        <dbReference type="SAM" id="MobiDB-lite"/>
    </source>
</evidence>
<keyword evidence="5" id="KW-0378">Hydrolase</keyword>
<feature type="chain" id="PRO_5022005817" evidence="3">
    <location>
        <begin position="44"/>
        <end position="398"/>
    </location>
</feature>
<evidence type="ECO:0000256" key="1">
    <source>
        <dbReference type="ARBA" id="ARBA00022729"/>
    </source>
</evidence>
<feature type="region of interest" description="Disordered" evidence="2">
    <location>
        <begin position="322"/>
        <end position="341"/>
    </location>
</feature>
<feature type="region of interest" description="Disordered" evidence="2">
    <location>
        <begin position="58"/>
        <end position="104"/>
    </location>
</feature>
<sequence length="398" mass="42734">MSGCFKTRIEHKKRGLHGSRGTGRFRCCLPASALVLASSLATGAPLFAGASAAAQADLPGSVSSRPSSGDTQLTALNSDAKDTNPARPAGKPQSGKTPFSKPMPDSVIVNAREYPWSAIGRLNTGGRGFCTGVLVDAYYVLADAHCLFYRTEGRWWQPNELHFVAGYQRDTNVVHARVSGYELAPGYRAHGGVSLASILNNWALLKLEKPLGHQTGWLGLKNLNRKLIQRIKKGRGALLQAGYRRNAPHAITLGLDCGPKGFFAAESRIGHRCQLKPGRADLPFLVYMDGKFNLVANHVISSITRQPPRTGPLASARFRTRLTRGESRAPESGATASPVPTSTISNLLETLGHSKSNEDARAAQVRETAIQSFEVSEGLPVTGKASLTLLGKILETVY</sequence>
<dbReference type="Gene3D" id="2.40.10.10">
    <property type="entry name" value="Trypsin-like serine proteases"/>
    <property type="match status" value="1"/>
</dbReference>
<protein>
    <submittedName>
        <fullName evidence="5">Trypsin-like serine protease</fullName>
    </submittedName>
</protein>
<dbReference type="InterPro" id="IPR050966">
    <property type="entry name" value="Glutamyl_endopeptidase"/>
</dbReference>
<keyword evidence="5" id="KW-0645">Protease</keyword>
<evidence type="ECO:0000313" key="5">
    <source>
        <dbReference type="EMBL" id="TQV81962.1"/>
    </source>
</evidence>
<dbReference type="GO" id="GO:0004252">
    <property type="term" value="F:serine-type endopeptidase activity"/>
    <property type="evidence" value="ECO:0007669"/>
    <property type="project" value="InterPro"/>
</dbReference>
<dbReference type="PANTHER" id="PTHR15462:SF8">
    <property type="entry name" value="SERINE PROTEASE"/>
    <property type="match status" value="1"/>
</dbReference>
<evidence type="ECO:0000259" key="4">
    <source>
        <dbReference type="Pfam" id="PF00089"/>
    </source>
</evidence>
<dbReference type="Pfam" id="PF00089">
    <property type="entry name" value="Trypsin"/>
    <property type="match status" value="1"/>
</dbReference>
<feature type="signal peptide" evidence="3">
    <location>
        <begin position="1"/>
        <end position="43"/>
    </location>
</feature>
<dbReference type="GO" id="GO:0006508">
    <property type="term" value="P:proteolysis"/>
    <property type="evidence" value="ECO:0007669"/>
    <property type="project" value="UniProtKB-KW"/>
</dbReference>
<dbReference type="PANTHER" id="PTHR15462">
    <property type="entry name" value="SERINE PROTEASE"/>
    <property type="match status" value="1"/>
</dbReference>
<dbReference type="EMBL" id="VHSH01000002">
    <property type="protein sequence ID" value="TQV81962.1"/>
    <property type="molecule type" value="Genomic_DNA"/>
</dbReference>
<dbReference type="Proteomes" id="UP000315252">
    <property type="component" value="Unassembled WGS sequence"/>
</dbReference>
<accession>A0A545TXK9</accession>
<dbReference type="AlphaFoldDB" id="A0A545TXK9"/>
<dbReference type="InterPro" id="IPR001254">
    <property type="entry name" value="Trypsin_dom"/>
</dbReference>
<dbReference type="InterPro" id="IPR043504">
    <property type="entry name" value="Peptidase_S1_PA_chymotrypsin"/>
</dbReference>
<organism evidence="5 6">
    <name type="scientific">Denitrobaculum tricleocarpae</name>
    <dbReference type="NCBI Taxonomy" id="2591009"/>
    <lineage>
        <taxon>Bacteria</taxon>
        <taxon>Pseudomonadati</taxon>
        <taxon>Pseudomonadota</taxon>
        <taxon>Alphaproteobacteria</taxon>
        <taxon>Rhodospirillales</taxon>
        <taxon>Rhodospirillaceae</taxon>
        <taxon>Denitrobaculum</taxon>
    </lineage>
</organism>
<keyword evidence="1 3" id="KW-0732">Signal</keyword>
<keyword evidence="6" id="KW-1185">Reference proteome</keyword>
<name>A0A545TXK9_9PROT</name>
<dbReference type="SUPFAM" id="SSF50494">
    <property type="entry name" value="Trypsin-like serine proteases"/>
    <property type="match status" value="1"/>
</dbReference>
<comment type="caution">
    <text evidence="5">The sequence shown here is derived from an EMBL/GenBank/DDBJ whole genome shotgun (WGS) entry which is preliminary data.</text>
</comment>
<feature type="compositionally biased region" description="Polar residues" evidence="2">
    <location>
        <begin position="61"/>
        <end position="77"/>
    </location>
</feature>
<feature type="domain" description="Peptidase S1" evidence="4">
    <location>
        <begin position="111"/>
        <end position="224"/>
    </location>
</feature>
<evidence type="ECO:0000256" key="3">
    <source>
        <dbReference type="SAM" id="SignalP"/>
    </source>
</evidence>
<reference evidence="5 6" key="1">
    <citation type="submission" date="2019-06" db="EMBL/GenBank/DDBJ databases">
        <title>Whole genome sequence for Rhodospirillaceae sp. R148.</title>
        <authorList>
            <person name="Wang G."/>
        </authorList>
    </citation>
    <scope>NUCLEOTIDE SEQUENCE [LARGE SCALE GENOMIC DNA]</scope>
    <source>
        <strain evidence="5 6">R148</strain>
    </source>
</reference>
<evidence type="ECO:0000313" key="6">
    <source>
        <dbReference type="Proteomes" id="UP000315252"/>
    </source>
</evidence>
<gene>
    <name evidence="5" type="ORF">FKG95_06940</name>
</gene>
<dbReference type="InterPro" id="IPR009003">
    <property type="entry name" value="Peptidase_S1_PA"/>
</dbReference>